<dbReference type="GO" id="GO:0020037">
    <property type="term" value="F:heme binding"/>
    <property type="evidence" value="ECO:0007669"/>
    <property type="project" value="InterPro"/>
</dbReference>
<feature type="transmembrane region" description="Helical" evidence="15">
    <location>
        <begin position="463"/>
        <end position="485"/>
    </location>
</feature>
<keyword evidence="8 14" id="KW-0479">Metal-binding</keyword>
<evidence type="ECO:0000256" key="6">
    <source>
        <dbReference type="ARBA" id="ARBA00022617"/>
    </source>
</evidence>
<proteinExistence type="inferred from homology"/>
<evidence type="ECO:0000256" key="10">
    <source>
        <dbReference type="ARBA" id="ARBA00023002"/>
    </source>
</evidence>
<protein>
    <recommendedName>
        <fullName evidence="18">Major facilitator superfamily (MFS) profile domain-containing protein</fullName>
    </recommendedName>
</protein>
<feature type="binding site" description="axial binding residue" evidence="14">
    <location>
        <position position="388"/>
    </location>
    <ligand>
        <name>heme</name>
        <dbReference type="ChEBI" id="CHEBI:30413"/>
    </ligand>
    <ligandPart>
        <name>Fe</name>
        <dbReference type="ChEBI" id="CHEBI:18248"/>
    </ligandPart>
</feature>
<feature type="transmembrane region" description="Helical" evidence="15">
    <location>
        <begin position="726"/>
        <end position="747"/>
    </location>
</feature>
<evidence type="ECO:0000313" key="17">
    <source>
        <dbReference type="Proteomes" id="UP000324832"/>
    </source>
</evidence>
<keyword evidence="17" id="KW-1185">Reference proteome</keyword>
<keyword evidence="10" id="KW-0560">Oxidoreductase</keyword>
<dbReference type="Gene3D" id="1.10.630.10">
    <property type="entry name" value="Cytochrome P450"/>
    <property type="match status" value="2"/>
</dbReference>
<dbReference type="InterPro" id="IPR001128">
    <property type="entry name" value="Cyt_P450"/>
</dbReference>
<dbReference type="PANTHER" id="PTHR24300:SF376">
    <property type="entry name" value="CYTOCHROME P450 15A1"/>
    <property type="match status" value="1"/>
</dbReference>
<evidence type="ECO:0008006" key="18">
    <source>
        <dbReference type="Google" id="ProtNLM"/>
    </source>
</evidence>
<evidence type="ECO:0000256" key="8">
    <source>
        <dbReference type="ARBA" id="ARBA00022723"/>
    </source>
</evidence>
<evidence type="ECO:0000313" key="16">
    <source>
        <dbReference type="EMBL" id="VVD04308.1"/>
    </source>
</evidence>
<dbReference type="InterPro" id="IPR050182">
    <property type="entry name" value="Cytochrome_P450_fam2"/>
</dbReference>
<keyword evidence="12" id="KW-0503">Monooxygenase</keyword>
<dbReference type="AlphaFoldDB" id="A0A5E4R4X3"/>
<dbReference type="PRINTS" id="PR00385">
    <property type="entry name" value="P450"/>
</dbReference>
<comment type="similarity">
    <text evidence="4">Belongs to the cytochrome P450 family.</text>
</comment>
<keyword evidence="11 14" id="KW-0408">Iron</keyword>
<dbReference type="Pfam" id="PF00067">
    <property type="entry name" value="p450"/>
    <property type="match status" value="1"/>
</dbReference>
<evidence type="ECO:0000256" key="3">
    <source>
        <dbReference type="ARBA" id="ARBA00007965"/>
    </source>
</evidence>
<evidence type="ECO:0000256" key="13">
    <source>
        <dbReference type="ARBA" id="ARBA00023136"/>
    </source>
</evidence>
<evidence type="ECO:0000256" key="11">
    <source>
        <dbReference type="ARBA" id="ARBA00023004"/>
    </source>
</evidence>
<organism evidence="16 17">
    <name type="scientific">Leptidea sinapis</name>
    <dbReference type="NCBI Taxonomy" id="189913"/>
    <lineage>
        <taxon>Eukaryota</taxon>
        <taxon>Metazoa</taxon>
        <taxon>Ecdysozoa</taxon>
        <taxon>Arthropoda</taxon>
        <taxon>Hexapoda</taxon>
        <taxon>Insecta</taxon>
        <taxon>Pterygota</taxon>
        <taxon>Neoptera</taxon>
        <taxon>Endopterygota</taxon>
        <taxon>Lepidoptera</taxon>
        <taxon>Glossata</taxon>
        <taxon>Ditrysia</taxon>
        <taxon>Papilionoidea</taxon>
        <taxon>Pieridae</taxon>
        <taxon>Dismorphiinae</taxon>
        <taxon>Leptidea</taxon>
    </lineage>
</organism>
<comment type="subcellular location">
    <subcellularLocation>
        <location evidence="2">Membrane</location>
        <topology evidence="2">Multi-pass membrane protein</topology>
    </subcellularLocation>
</comment>
<name>A0A5E4R4X3_9NEOP</name>
<dbReference type="GO" id="GO:0006082">
    <property type="term" value="P:organic acid metabolic process"/>
    <property type="evidence" value="ECO:0007669"/>
    <property type="project" value="TreeGrafter"/>
</dbReference>
<dbReference type="Proteomes" id="UP000324832">
    <property type="component" value="Unassembled WGS sequence"/>
</dbReference>
<dbReference type="GO" id="GO:0006805">
    <property type="term" value="P:xenobiotic metabolic process"/>
    <property type="evidence" value="ECO:0007669"/>
    <property type="project" value="TreeGrafter"/>
</dbReference>
<evidence type="ECO:0000256" key="4">
    <source>
        <dbReference type="ARBA" id="ARBA00010617"/>
    </source>
</evidence>
<feature type="transmembrane region" description="Helical" evidence="15">
    <location>
        <begin position="695"/>
        <end position="714"/>
    </location>
</feature>
<dbReference type="PANTHER" id="PTHR24300">
    <property type="entry name" value="CYTOCHROME P450 508A4-RELATED"/>
    <property type="match status" value="1"/>
</dbReference>
<dbReference type="InterPro" id="IPR002401">
    <property type="entry name" value="Cyt_P450_E_grp-I"/>
</dbReference>
<dbReference type="InterPro" id="IPR002259">
    <property type="entry name" value="Eqnu_transpt"/>
</dbReference>
<dbReference type="GO" id="GO:0008395">
    <property type="term" value="F:steroid hydroxylase activity"/>
    <property type="evidence" value="ECO:0007669"/>
    <property type="project" value="TreeGrafter"/>
</dbReference>
<feature type="transmembrane region" description="Helical" evidence="15">
    <location>
        <begin position="522"/>
        <end position="541"/>
    </location>
</feature>
<dbReference type="PRINTS" id="PR00463">
    <property type="entry name" value="EP450I"/>
</dbReference>
<dbReference type="PROSITE" id="PS00086">
    <property type="entry name" value="CYTOCHROME_P450"/>
    <property type="match status" value="1"/>
</dbReference>
<dbReference type="SUPFAM" id="SSF103473">
    <property type="entry name" value="MFS general substrate transporter"/>
    <property type="match status" value="1"/>
</dbReference>
<keyword evidence="7 15" id="KW-0812">Transmembrane</keyword>
<feature type="transmembrane region" description="Helical" evidence="15">
    <location>
        <begin position="497"/>
        <end position="516"/>
    </location>
</feature>
<dbReference type="InterPro" id="IPR036396">
    <property type="entry name" value="Cyt_P450_sf"/>
</dbReference>
<dbReference type="GO" id="GO:0005506">
    <property type="term" value="F:iron ion binding"/>
    <property type="evidence" value="ECO:0007669"/>
    <property type="project" value="InterPro"/>
</dbReference>
<evidence type="ECO:0000256" key="9">
    <source>
        <dbReference type="ARBA" id="ARBA00022989"/>
    </source>
</evidence>
<feature type="transmembrane region" description="Helical" evidence="15">
    <location>
        <begin position="759"/>
        <end position="779"/>
    </location>
</feature>
<feature type="transmembrane region" description="Helical" evidence="15">
    <location>
        <begin position="662"/>
        <end position="683"/>
    </location>
</feature>
<evidence type="ECO:0000256" key="14">
    <source>
        <dbReference type="PIRSR" id="PIRSR602401-1"/>
    </source>
</evidence>
<sequence length="857" mass="95108">MYYRVPSIVNLVLEELRNSELFADQGKQRTEKALSADNAGSWCCEELPQIIHDAFPCSPPLLPVLGNILSVWFSLKQLKFHHRVWQRWSQKYGNLLGLRLGFVNILVVSGNKNVKEVLSREVFDGRPSGFFYMMRSFGKKLGIVFSDGATWTKTRRAVIKALKNFSHGSSSMENNIGEEVSALIEVIKENAGKPIIVNDMFDVAIVNIVWKLVAGKRSETIDYHKATLDIQNPRDVIDKLLIDTLEKQSETCVETVSNTIVFMLLYLVRAPEVRTRLQDEIDRVVGTTRLPSLSDRSRMVYTEAVILETLRISSVAAVGIPHMALQDATLGEYVIPKGTFVLLAIHDLHNGCHWNNPHEFRPERFLTKEGNLIQSDWLMPFGYGKRRCIGEGLARSELFLFTTYLLQRFHLKIPEEDPLPSTEPHDGVTLSARKFRVIFQRRHSCIFIMAVDFFQQSYPNSTIMFDLSSVYIGSACVAVFINNVLIDVFTYNNRITFGIFLSLSTMIVISVCNIGWEEFPKTVAYNLNLAAIGLVAIGCTIQQSSYYGLTGCLPPRYTQAIDGQVENTNFGVLKLQSPTLPLSPDENVEFGVCYSNPVYAPNQLASSAPPAEMTGDGVKSTPDVAILAPSEDTPVLGTDTLATAPAASSPLNSHRWAVARTIYPYMVSIGLVYFTTLSLYPGIAAEVPSCRLGSWMAIILMSTFNLFDFIGKIAAAWPYEWSRSQLLMASGLRLFLVPLFLLCASPRQSPHIVGDMYPILFSVALGFTNGLFGSVPMIIAPSRVARENREIVGNLMTLSYNGGLLTGTTVSYTLNNMLGPPTASPCRFIYPTPPLPTIPPLVTTAASNITMLLSSVH</sequence>
<dbReference type="GO" id="GO:0016712">
    <property type="term" value="F:oxidoreductase activity, acting on paired donors, with incorporation or reduction of molecular oxygen, reduced flavin or flavoprotein as one donor, and incorporation of one atom of oxygen"/>
    <property type="evidence" value="ECO:0007669"/>
    <property type="project" value="TreeGrafter"/>
</dbReference>
<evidence type="ECO:0000256" key="7">
    <source>
        <dbReference type="ARBA" id="ARBA00022692"/>
    </source>
</evidence>
<dbReference type="GO" id="GO:0016020">
    <property type="term" value="C:membrane"/>
    <property type="evidence" value="ECO:0007669"/>
    <property type="project" value="UniProtKB-SubCell"/>
</dbReference>
<evidence type="ECO:0000256" key="15">
    <source>
        <dbReference type="SAM" id="Phobius"/>
    </source>
</evidence>
<dbReference type="Pfam" id="PF01733">
    <property type="entry name" value="Nucleoside_tran"/>
    <property type="match status" value="1"/>
</dbReference>
<comment type="similarity">
    <text evidence="3">Belongs to the SLC29A/ENT transporter (TC 2.A.57) family.</text>
</comment>
<dbReference type="InterPro" id="IPR017972">
    <property type="entry name" value="Cyt_P450_CS"/>
</dbReference>
<gene>
    <name evidence="16" type="ORF">LSINAPIS_LOCUS14088</name>
</gene>
<keyword evidence="6 14" id="KW-0349">Heme</keyword>
<keyword evidence="5" id="KW-0813">Transport</keyword>
<dbReference type="GO" id="GO:0005737">
    <property type="term" value="C:cytoplasm"/>
    <property type="evidence" value="ECO:0007669"/>
    <property type="project" value="TreeGrafter"/>
</dbReference>
<keyword evidence="13 15" id="KW-0472">Membrane</keyword>
<keyword evidence="9 15" id="KW-1133">Transmembrane helix</keyword>
<dbReference type="InterPro" id="IPR036259">
    <property type="entry name" value="MFS_trans_sf"/>
</dbReference>
<accession>A0A5E4R4X3</accession>
<dbReference type="GO" id="GO:0005337">
    <property type="term" value="F:nucleoside transmembrane transporter activity"/>
    <property type="evidence" value="ECO:0007669"/>
    <property type="project" value="InterPro"/>
</dbReference>
<dbReference type="SUPFAM" id="SSF48264">
    <property type="entry name" value="Cytochrome P450"/>
    <property type="match status" value="1"/>
</dbReference>
<reference evidence="16 17" key="1">
    <citation type="submission" date="2017-07" db="EMBL/GenBank/DDBJ databases">
        <authorList>
            <person name="Talla V."/>
            <person name="Backstrom N."/>
        </authorList>
    </citation>
    <scope>NUCLEOTIDE SEQUENCE [LARGE SCALE GENOMIC DNA]</scope>
</reference>
<dbReference type="EMBL" id="FZQP02006855">
    <property type="protein sequence ID" value="VVD04308.1"/>
    <property type="molecule type" value="Genomic_DNA"/>
</dbReference>
<evidence type="ECO:0000256" key="1">
    <source>
        <dbReference type="ARBA" id="ARBA00001971"/>
    </source>
</evidence>
<evidence type="ECO:0000256" key="2">
    <source>
        <dbReference type="ARBA" id="ARBA00004141"/>
    </source>
</evidence>
<evidence type="ECO:0000256" key="12">
    <source>
        <dbReference type="ARBA" id="ARBA00023033"/>
    </source>
</evidence>
<comment type="cofactor">
    <cofactor evidence="1 14">
        <name>heme</name>
        <dbReference type="ChEBI" id="CHEBI:30413"/>
    </cofactor>
</comment>
<evidence type="ECO:0000256" key="5">
    <source>
        <dbReference type="ARBA" id="ARBA00022448"/>
    </source>
</evidence>